<comment type="caution">
    <text evidence="2">The sequence shown here is derived from an EMBL/GenBank/DDBJ whole genome shotgun (WGS) entry which is preliminary data.</text>
</comment>
<sequence length="135" mass="13735">MVMQRPGSRSTPPPNGLLIALAVGILLLGAGFLFAYDSLRSSNVVSGSAQEAERSSGEYVPRTDDRALIEMGIDPEDNDLSPAALAAIARAHRAAQDAGGAAEIDSDEPTGPGGEGAADETLGNGDRASAAEQTE</sequence>
<feature type="region of interest" description="Disordered" evidence="1">
    <location>
        <begin position="44"/>
        <end position="63"/>
    </location>
</feature>
<gene>
    <name evidence="2" type="ORF">C725_2069</name>
</gene>
<organism evidence="2 3">
    <name type="scientific">Pacificimonas flava</name>
    <dbReference type="NCBI Taxonomy" id="1234595"/>
    <lineage>
        <taxon>Bacteria</taxon>
        <taxon>Pseudomonadati</taxon>
        <taxon>Pseudomonadota</taxon>
        <taxon>Alphaproteobacteria</taxon>
        <taxon>Sphingomonadales</taxon>
        <taxon>Sphingosinicellaceae</taxon>
        <taxon>Pacificimonas</taxon>
    </lineage>
</organism>
<dbReference type="EMBL" id="AMRV01000006">
    <property type="protein sequence ID" value="EMD82682.1"/>
    <property type="molecule type" value="Genomic_DNA"/>
</dbReference>
<evidence type="ECO:0000256" key="1">
    <source>
        <dbReference type="SAM" id="MobiDB-lite"/>
    </source>
</evidence>
<accession>M2U3R7</accession>
<feature type="compositionally biased region" description="Basic and acidic residues" evidence="1">
    <location>
        <begin position="51"/>
        <end position="63"/>
    </location>
</feature>
<evidence type="ECO:0000313" key="3">
    <source>
        <dbReference type="Proteomes" id="UP000011717"/>
    </source>
</evidence>
<name>M2U3R7_9SPHN</name>
<feature type="region of interest" description="Disordered" evidence="1">
    <location>
        <begin position="96"/>
        <end position="135"/>
    </location>
</feature>
<dbReference type="AlphaFoldDB" id="M2U3R7"/>
<keyword evidence="3" id="KW-1185">Reference proteome</keyword>
<protein>
    <submittedName>
        <fullName evidence="2">Uncharacterized protein</fullName>
    </submittedName>
</protein>
<dbReference type="Proteomes" id="UP000011717">
    <property type="component" value="Unassembled WGS sequence"/>
</dbReference>
<evidence type="ECO:0000313" key="2">
    <source>
        <dbReference type="EMBL" id="EMD82682.1"/>
    </source>
</evidence>
<proteinExistence type="predicted"/>
<dbReference type="RefSeq" id="WP_008602573.1">
    <property type="nucleotide sequence ID" value="NZ_AMRV01000006.1"/>
</dbReference>
<reference evidence="2 3" key="1">
    <citation type="journal article" date="2013" name="Genome Announc.">
        <title>Draft Genome Sequence of Strain JLT2015T, Belonging to the Family Sphingomonadaceae of the Alphaproteobacteria.</title>
        <authorList>
            <person name="Tang K."/>
            <person name="Liu K."/>
            <person name="Li S."/>
            <person name="Jiao N."/>
        </authorList>
    </citation>
    <scope>NUCLEOTIDE SEQUENCE [LARGE SCALE GENOMIC DNA]</scope>
    <source>
        <strain evidence="2 3">JLT2015</strain>
    </source>
</reference>